<dbReference type="InterPro" id="IPR006612">
    <property type="entry name" value="THAP_Znf"/>
</dbReference>
<organism evidence="6 7">
    <name type="scientific">Aphis craccivora</name>
    <name type="common">Cowpea aphid</name>
    <dbReference type="NCBI Taxonomy" id="307492"/>
    <lineage>
        <taxon>Eukaryota</taxon>
        <taxon>Metazoa</taxon>
        <taxon>Ecdysozoa</taxon>
        <taxon>Arthropoda</taxon>
        <taxon>Hexapoda</taxon>
        <taxon>Insecta</taxon>
        <taxon>Pterygota</taxon>
        <taxon>Neoptera</taxon>
        <taxon>Paraneoptera</taxon>
        <taxon>Hemiptera</taxon>
        <taxon>Sternorrhyncha</taxon>
        <taxon>Aphidomorpha</taxon>
        <taxon>Aphidoidea</taxon>
        <taxon>Aphididae</taxon>
        <taxon>Aphidini</taxon>
        <taxon>Aphis</taxon>
        <taxon>Aphis</taxon>
    </lineage>
</organism>
<dbReference type="Pfam" id="PF05485">
    <property type="entry name" value="THAP"/>
    <property type="match status" value="1"/>
</dbReference>
<accession>A0A6G0ZR30</accession>
<keyword evidence="7" id="KW-1185">Reference proteome</keyword>
<keyword evidence="2" id="KW-0863">Zinc-finger</keyword>
<feature type="domain" description="THAP-type" evidence="5">
    <location>
        <begin position="9"/>
        <end position="72"/>
    </location>
</feature>
<sequence>MISSQYQVLFDEWSKCIPRADRSLSRTDRVCEQHFDQTFVIRHFDLTGPDGVKSLLERERPKLTSTAVPSIFPNLPKYLTRIMTKRKAPTVRNALPKKVKKNVSKYLSKDSGGFDFNRDAKNVKSPCTMWGMHYNIDTIINSHIENNQYIPLVFTLLNDKNQESCYTNAIYEVWPLSEIRGCRFHLGQSWYRKIQKLGLSTECEQKTEIGEYLVYHF</sequence>
<evidence type="ECO:0000313" key="6">
    <source>
        <dbReference type="EMBL" id="KAF0773799.1"/>
    </source>
</evidence>
<dbReference type="Proteomes" id="UP000478052">
    <property type="component" value="Unassembled WGS sequence"/>
</dbReference>
<dbReference type="OrthoDB" id="6587753at2759"/>
<gene>
    <name evidence="6" type="ORF">FWK35_00000108</name>
</gene>
<evidence type="ECO:0000313" key="7">
    <source>
        <dbReference type="Proteomes" id="UP000478052"/>
    </source>
</evidence>
<dbReference type="AlphaFoldDB" id="A0A6G0ZR30"/>
<evidence type="ECO:0000256" key="4">
    <source>
        <dbReference type="ARBA" id="ARBA00023125"/>
    </source>
</evidence>
<evidence type="ECO:0000256" key="3">
    <source>
        <dbReference type="ARBA" id="ARBA00022833"/>
    </source>
</evidence>
<dbReference type="EMBL" id="VUJU01000030">
    <property type="protein sequence ID" value="KAF0773799.1"/>
    <property type="molecule type" value="Genomic_DNA"/>
</dbReference>
<comment type="caution">
    <text evidence="6">The sequence shown here is derived from an EMBL/GenBank/DDBJ whole genome shotgun (WGS) entry which is preliminary data.</text>
</comment>
<dbReference type="GO" id="GO:0008270">
    <property type="term" value="F:zinc ion binding"/>
    <property type="evidence" value="ECO:0007669"/>
    <property type="project" value="UniProtKB-KW"/>
</dbReference>
<dbReference type="GO" id="GO:0003677">
    <property type="term" value="F:DNA binding"/>
    <property type="evidence" value="ECO:0007669"/>
    <property type="project" value="UniProtKB-KW"/>
</dbReference>
<proteinExistence type="predicted"/>
<keyword evidence="4" id="KW-0238">DNA-binding</keyword>
<name>A0A6G0ZR30_APHCR</name>
<evidence type="ECO:0000256" key="2">
    <source>
        <dbReference type="ARBA" id="ARBA00022771"/>
    </source>
</evidence>
<reference evidence="6 7" key="1">
    <citation type="submission" date="2019-08" db="EMBL/GenBank/DDBJ databases">
        <title>Whole genome of Aphis craccivora.</title>
        <authorList>
            <person name="Voronova N.V."/>
            <person name="Shulinski R.S."/>
            <person name="Bandarenka Y.V."/>
            <person name="Zhorov D.G."/>
            <person name="Warner D."/>
        </authorList>
    </citation>
    <scope>NUCLEOTIDE SEQUENCE [LARGE SCALE GENOMIC DNA]</scope>
    <source>
        <strain evidence="6">180601</strain>
        <tissue evidence="6">Whole Body</tissue>
    </source>
</reference>
<evidence type="ECO:0000256" key="1">
    <source>
        <dbReference type="ARBA" id="ARBA00022723"/>
    </source>
</evidence>
<keyword evidence="3" id="KW-0862">Zinc</keyword>
<keyword evidence="1" id="KW-0479">Metal-binding</keyword>
<protein>
    <submittedName>
        <fullName evidence="6">THAP domain-containing protein 5</fullName>
    </submittedName>
</protein>
<evidence type="ECO:0000259" key="5">
    <source>
        <dbReference type="Pfam" id="PF05485"/>
    </source>
</evidence>